<dbReference type="InterPro" id="IPR016156">
    <property type="entry name" value="FAD/NAD-linked_Rdtase_dimer_sf"/>
</dbReference>
<name>A0ABU0EQD7_9PSEU</name>
<dbReference type="PANTHER" id="PTHR43809">
    <property type="entry name" value="NITRITE REDUCTASE (NADH) LARGE SUBUNIT"/>
    <property type="match status" value="1"/>
</dbReference>
<evidence type="ECO:0000256" key="7">
    <source>
        <dbReference type="ARBA" id="ARBA00022630"/>
    </source>
</evidence>
<feature type="domain" description="BFD-like [2Fe-2S]-binding" evidence="13">
    <location>
        <begin position="426"/>
        <end position="469"/>
    </location>
</feature>
<dbReference type="InterPro" id="IPR041575">
    <property type="entry name" value="Rubredoxin_C"/>
</dbReference>
<dbReference type="Gene3D" id="1.10.10.1100">
    <property type="entry name" value="BFD-like [2Fe-2S]-binding domain"/>
    <property type="match status" value="1"/>
</dbReference>
<keyword evidence="7" id="KW-0285">Flavoprotein</keyword>
<evidence type="ECO:0000259" key="13">
    <source>
        <dbReference type="Pfam" id="PF04324"/>
    </source>
</evidence>
<evidence type="ECO:0000256" key="5">
    <source>
        <dbReference type="ARBA" id="ARBA00010429"/>
    </source>
</evidence>
<evidence type="ECO:0000256" key="2">
    <source>
        <dbReference type="ARBA" id="ARBA00001966"/>
    </source>
</evidence>
<dbReference type="SUPFAM" id="SSF51905">
    <property type="entry name" value="FAD/NAD(P)-binding domain"/>
    <property type="match status" value="2"/>
</dbReference>
<dbReference type="Pfam" id="PF07992">
    <property type="entry name" value="Pyr_redox_2"/>
    <property type="match status" value="1"/>
</dbReference>
<sequence>MTRKVVVLGYGMAGARLADEIRARDPEGTRVTLTVIGEEPHAAYNRVLLSAVVAGTMRPEMVRLHDADWAARHNIDLRTGVKAEHIDRAARRVRTTDGSTVDYDALVLATGSRPWLPPIEGLTLDDGTPAPGVVTFRTLDDCDRILDAAKAGAPVAVLGGGLLGLEAARGLAGRGNLVTVVHPVGHVMERQLDAGAGRVLARALGELGIDFKLGAGAARYLPGDGLKLDDGSKVHADLVVVSTGVRSETTPAVEAGLAVDRGIVVDDALRTSDGRIHAIGDCAQHPGTVSGLVEPAWQQARVLADLLTGTDVAARYRGTRVITKLKARGIDLTALGDVHADAGDTDAEVVCLTDATRGRYAKLVVREERVTGAILLGAPDAAATITHLFDRGVPVPEDRLAVLLGRALPAGATVASSPADLPAAAVVCRCNSVTKGRLVEAFRAGATDVTGLASVTRATTGCGSCRDAVCGIADWLATTA</sequence>
<comment type="cofactor">
    <cofactor evidence="3">
        <name>FAD</name>
        <dbReference type="ChEBI" id="CHEBI:57692"/>
    </cofactor>
</comment>
<dbReference type="PANTHER" id="PTHR43809:SF1">
    <property type="entry name" value="NITRITE REDUCTASE (NADH) LARGE SUBUNIT"/>
    <property type="match status" value="1"/>
</dbReference>
<evidence type="ECO:0000256" key="3">
    <source>
        <dbReference type="ARBA" id="ARBA00001974"/>
    </source>
</evidence>
<keyword evidence="11" id="KW-0408">Iron</keyword>
<gene>
    <name evidence="16" type="ORF">FB470_001205</name>
</gene>
<reference evidence="16 17" key="1">
    <citation type="submission" date="2023-07" db="EMBL/GenBank/DDBJ databases">
        <title>Sequencing the genomes of 1000 actinobacteria strains.</title>
        <authorList>
            <person name="Klenk H.-P."/>
        </authorList>
    </citation>
    <scope>NUCLEOTIDE SEQUENCE [LARGE SCALE GENOMIC DNA]</scope>
    <source>
        <strain evidence="16 17">DSM 45805</strain>
    </source>
</reference>
<evidence type="ECO:0000313" key="16">
    <source>
        <dbReference type="EMBL" id="MDQ0377211.1"/>
    </source>
</evidence>
<evidence type="ECO:0000256" key="6">
    <source>
        <dbReference type="ARBA" id="ARBA00022617"/>
    </source>
</evidence>
<evidence type="ECO:0000256" key="1">
    <source>
        <dbReference type="ARBA" id="ARBA00001929"/>
    </source>
</evidence>
<protein>
    <submittedName>
        <fullName evidence="16">Assimilatory nitrate reductase electron transfer subunit</fullName>
    </submittedName>
</protein>
<keyword evidence="17" id="KW-1185">Reference proteome</keyword>
<comment type="cofactor">
    <cofactor evidence="1">
        <name>siroheme</name>
        <dbReference type="ChEBI" id="CHEBI:60052"/>
    </cofactor>
</comment>
<dbReference type="RefSeq" id="WP_306989406.1">
    <property type="nucleotide sequence ID" value="NZ_JAUSUT010000001.1"/>
</dbReference>
<comment type="cofactor">
    <cofactor evidence="2">
        <name>[4Fe-4S] cluster</name>
        <dbReference type="ChEBI" id="CHEBI:49883"/>
    </cofactor>
</comment>
<evidence type="ECO:0000313" key="17">
    <source>
        <dbReference type="Proteomes" id="UP001229651"/>
    </source>
</evidence>
<dbReference type="PRINTS" id="PR00368">
    <property type="entry name" value="FADPNR"/>
</dbReference>
<dbReference type="Gene3D" id="3.50.50.60">
    <property type="entry name" value="FAD/NAD(P)-binding domain"/>
    <property type="match status" value="2"/>
</dbReference>
<dbReference type="InterPro" id="IPR041854">
    <property type="entry name" value="BFD-like_2Fe2S-bd_dom_sf"/>
</dbReference>
<keyword evidence="6" id="KW-0349">Heme</keyword>
<keyword evidence="9" id="KW-0274">FAD</keyword>
<dbReference type="Proteomes" id="UP001229651">
    <property type="component" value="Unassembled WGS sequence"/>
</dbReference>
<evidence type="ECO:0000256" key="8">
    <source>
        <dbReference type="ARBA" id="ARBA00022723"/>
    </source>
</evidence>
<evidence type="ECO:0000256" key="12">
    <source>
        <dbReference type="ARBA" id="ARBA00023014"/>
    </source>
</evidence>
<dbReference type="Gene3D" id="3.30.390.30">
    <property type="match status" value="1"/>
</dbReference>
<keyword evidence="8" id="KW-0479">Metal-binding</keyword>
<keyword evidence="10" id="KW-0560">Oxidoreductase</keyword>
<proteinExistence type="inferred from homology"/>
<dbReference type="InterPro" id="IPR052034">
    <property type="entry name" value="NasD-like"/>
</dbReference>
<feature type="domain" description="NADH-rubredoxin oxidoreductase C-terminal" evidence="15">
    <location>
        <begin position="323"/>
        <end position="389"/>
    </location>
</feature>
<dbReference type="InterPro" id="IPR007419">
    <property type="entry name" value="BFD-like_2Fe2S-bd_dom"/>
</dbReference>
<evidence type="ECO:0000259" key="15">
    <source>
        <dbReference type="Pfam" id="PF18267"/>
    </source>
</evidence>
<comment type="similarity">
    <text evidence="5">Belongs to the nitrite and sulfite reductase 4Fe-4S domain family.</text>
</comment>
<accession>A0ABU0EQD7</accession>
<evidence type="ECO:0000256" key="4">
    <source>
        <dbReference type="ARBA" id="ARBA00005096"/>
    </source>
</evidence>
<dbReference type="Pfam" id="PF04324">
    <property type="entry name" value="Fer2_BFD"/>
    <property type="match status" value="1"/>
</dbReference>
<dbReference type="InterPro" id="IPR036188">
    <property type="entry name" value="FAD/NAD-bd_sf"/>
</dbReference>
<organism evidence="16 17">
    <name type="scientific">Amycolatopsis thermophila</name>
    <dbReference type="NCBI Taxonomy" id="206084"/>
    <lineage>
        <taxon>Bacteria</taxon>
        <taxon>Bacillati</taxon>
        <taxon>Actinomycetota</taxon>
        <taxon>Actinomycetes</taxon>
        <taxon>Pseudonocardiales</taxon>
        <taxon>Pseudonocardiaceae</taxon>
        <taxon>Amycolatopsis</taxon>
    </lineage>
</organism>
<feature type="domain" description="FAD/NAD(P)-binding" evidence="14">
    <location>
        <begin position="4"/>
        <end position="294"/>
    </location>
</feature>
<evidence type="ECO:0000259" key="14">
    <source>
        <dbReference type="Pfam" id="PF07992"/>
    </source>
</evidence>
<comment type="pathway">
    <text evidence="4">Nitrogen metabolism; nitrate reduction (assimilation).</text>
</comment>
<keyword evidence="12" id="KW-0411">Iron-sulfur</keyword>
<evidence type="ECO:0000256" key="11">
    <source>
        <dbReference type="ARBA" id="ARBA00023004"/>
    </source>
</evidence>
<dbReference type="Pfam" id="PF18267">
    <property type="entry name" value="Rubredoxin_C"/>
    <property type="match status" value="1"/>
</dbReference>
<evidence type="ECO:0000256" key="10">
    <source>
        <dbReference type="ARBA" id="ARBA00023002"/>
    </source>
</evidence>
<evidence type="ECO:0000256" key="9">
    <source>
        <dbReference type="ARBA" id="ARBA00022827"/>
    </source>
</evidence>
<dbReference type="PRINTS" id="PR00411">
    <property type="entry name" value="PNDRDTASEI"/>
</dbReference>
<dbReference type="InterPro" id="IPR023753">
    <property type="entry name" value="FAD/NAD-binding_dom"/>
</dbReference>
<comment type="caution">
    <text evidence="16">The sequence shown here is derived from an EMBL/GenBank/DDBJ whole genome shotgun (WGS) entry which is preliminary data.</text>
</comment>
<dbReference type="EMBL" id="JAUSUT010000001">
    <property type="protein sequence ID" value="MDQ0377211.1"/>
    <property type="molecule type" value="Genomic_DNA"/>
</dbReference>